<feature type="domain" description="Thiolase C-terminal" evidence="9">
    <location>
        <begin position="270"/>
        <end position="390"/>
    </location>
</feature>
<protein>
    <recommendedName>
        <fullName evidence="2">acetyl-CoA C-acetyltransferase</fullName>
        <ecNumber evidence="2">2.3.1.9</ecNumber>
    </recommendedName>
    <alternativeName>
        <fullName evidence="5">Acetoacetyl-CoA thiolase</fullName>
    </alternativeName>
</protein>
<gene>
    <name evidence="10" type="ORF">EEL30_04395</name>
</gene>
<dbReference type="InterPro" id="IPR020617">
    <property type="entry name" value="Thiolase_C"/>
</dbReference>
<dbReference type="InterPro" id="IPR020616">
    <property type="entry name" value="Thiolase_N"/>
</dbReference>
<dbReference type="CDD" id="cd00751">
    <property type="entry name" value="thiolase"/>
    <property type="match status" value="1"/>
</dbReference>
<dbReference type="NCBIfam" id="TIGR01930">
    <property type="entry name" value="AcCoA-C-Actrans"/>
    <property type="match status" value="1"/>
</dbReference>
<dbReference type="PANTHER" id="PTHR18919">
    <property type="entry name" value="ACETYL-COA C-ACYLTRANSFERASE"/>
    <property type="match status" value="1"/>
</dbReference>
<evidence type="ECO:0000256" key="3">
    <source>
        <dbReference type="ARBA" id="ARBA00022679"/>
    </source>
</evidence>
<dbReference type="GO" id="GO:0003985">
    <property type="term" value="F:acetyl-CoA C-acetyltransferase activity"/>
    <property type="evidence" value="ECO:0007669"/>
    <property type="project" value="UniProtKB-EC"/>
</dbReference>
<name>A0A518V3U9_BRELA</name>
<dbReference type="PIRSF" id="PIRSF000429">
    <property type="entry name" value="Ac-CoA_Ac_transf"/>
    <property type="match status" value="1"/>
</dbReference>
<dbReference type="NCBIfam" id="NF006086">
    <property type="entry name" value="PRK08235.1"/>
    <property type="match status" value="1"/>
</dbReference>
<dbReference type="PROSITE" id="PS00099">
    <property type="entry name" value="THIOLASE_3"/>
    <property type="match status" value="1"/>
</dbReference>
<feature type="active site" description="Acyl-thioester intermediate" evidence="6">
    <location>
        <position position="87"/>
    </location>
</feature>
<evidence type="ECO:0000256" key="7">
    <source>
        <dbReference type="RuleBase" id="RU003557"/>
    </source>
</evidence>
<feature type="domain" description="Thiolase N-terminal" evidence="8">
    <location>
        <begin position="4"/>
        <end position="262"/>
    </location>
</feature>
<dbReference type="InterPro" id="IPR020613">
    <property type="entry name" value="Thiolase_CS"/>
</dbReference>
<dbReference type="Gene3D" id="3.40.47.10">
    <property type="match status" value="2"/>
</dbReference>
<evidence type="ECO:0000256" key="6">
    <source>
        <dbReference type="PIRSR" id="PIRSR000429-1"/>
    </source>
</evidence>
<evidence type="ECO:0000259" key="8">
    <source>
        <dbReference type="Pfam" id="PF00108"/>
    </source>
</evidence>
<dbReference type="Pfam" id="PF00108">
    <property type="entry name" value="Thiolase_N"/>
    <property type="match status" value="1"/>
</dbReference>
<dbReference type="Proteomes" id="UP000319432">
    <property type="component" value="Chromosome"/>
</dbReference>
<dbReference type="InterPro" id="IPR016039">
    <property type="entry name" value="Thiolase-like"/>
</dbReference>
<feature type="active site" description="Proton acceptor" evidence="6">
    <location>
        <position position="348"/>
    </location>
</feature>
<reference evidence="10 11" key="1">
    <citation type="submission" date="2018-11" db="EMBL/GenBank/DDBJ databases">
        <title>Phylogenetic determinants of toxin gene distribution in genomes of Brevibacillus laterosporus.</title>
        <authorList>
            <person name="Glare T.R."/>
            <person name="Durrant A."/>
            <person name="Berry C."/>
            <person name="Palma L."/>
            <person name="Ormskirk M."/>
            <person name="Cox M.O."/>
        </authorList>
    </citation>
    <scope>NUCLEOTIDE SEQUENCE [LARGE SCALE GENOMIC DNA]</scope>
    <source>
        <strain evidence="10 11">1821L</strain>
    </source>
</reference>
<dbReference type="InterPro" id="IPR020610">
    <property type="entry name" value="Thiolase_AS"/>
</dbReference>
<dbReference type="SUPFAM" id="SSF53901">
    <property type="entry name" value="Thiolase-like"/>
    <property type="match status" value="2"/>
</dbReference>
<evidence type="ECO:0000313" key="10">
    <source>
        <dbReference type="EMBL" id="QDX91677.1"/>
    </source>
</evidence>
<keyword evidence="3 7" id="KW-0808">Transferase</keyword>
<keyword evidence="4 7" id="KW-0012">Acyltransferase</keyword>
<dbReference type="InterPro" id="IPR002155">
    <property type="entry name" value="Thiolase"/>
</dbReference>
<evidence type="ECO:0000256" key="1">
    <source>
        <dbReference type="ARBA" id="ARBA00010982"/>
    </source>
</evidence>
<accession>A0A518V3U9</accession>
<dbReference type="OrthoDB" id="9764892at2"/>
<dbReference type="InterPro" id="IPR020615">
    <property type="entry name" value="Thiolase_acyl_enz_int_AS"/>
</dbReference>
<feature type="active site" description="Proton acceptor" evidence="6">
    <location>
        <position position="378"/>
    </location>
</feature>
<dbReference type="EC" id="2.3.1.9" evidence="2"/>
<evidence type="ECO:0000256" key="2">
    <source>
        <dbReference type="ARBA" id="ARBA00012705"/>
    </source>
</evidence>
<comment type="similarity">
    <text evidence="1 7">Belongs to the thiolase-like superfamily. Thiolase family.</text>
</comment>
<sequence length="397" mass="41835">MNTVVVGAARTPFGKFNGALKEVSAVELGSLVIREVLIRAKVDPQTVDKVIMGMVVQAGAGQIPSRQAARKAGLPWEVTSETINKVCASSMRAVTMADQIIRCQDAEIIVAGGMESMSNAPYAMPQARQGFRMGDNLVKDLVLHDGLTCAFDQVPMAVHGSNVAAEYDITRTEQDSWAYRSQQRATKAREVGYFTEEIVPVPIPQRKGEPLFVTEDEAIRPDTTLEGLATLAPVYKKDGTITAGNAPGLNDGAGALVLMSEQKAEELGVKPLATILGHVEVAAEAPYIATTPGLAIQKLLQKTGIGLDEIDLFEVNEAFAAVTLTSGKIVGWDEEKVNVNGGAIALGHPIGASGARIIITLIHELQRRGGGLGIAAICSGAAQGDAILLRVESSGGM</sequence>
<evidence type="ECO:0000313" key="11">
    <source>
        <dbReference type="Proteomes" id="UP000319432"/>
    </source>
</evidence>
<evidence type="ECO:0000256" key="4">
    <source>
        <dbReference type="ARBA" id="ARBA00023315"/>
    </source>
</evidence>
<evidence type="ECO:0000256" key="5">
    <source>
        <dbReference type="ARBA" id="ARBA00030755"/>
    </source>
</evidence>
<keyword evidence="11" id="KW-1185">Reference proteome</keyword>
<dbReference type="EMBL" id="CP033464">
    <property type="protein sequence ID" value="QDX91677.1"/>
    <property type="molecule type" value="Genomic_DNA"/>
</dbReference>
<dbReference type="PROSITE" id="PS00098">
    <property type="entry name" value="THIOLASE_1"/>
    <property type="match status" value="1"/>
</dbReference>
<proteinExistence type="inferred from homology"/>
<dbReference type="FunFam" id="3.40.47.10:FF:000010">
    <property type="entry name" value="Acetyl-CoA acetyltransferase (Thiolase)"/>
    <property type="match status" value="1"/>
</dbReference>
<organism evidence="10 11">
    <name type="scientific">Brevibacillus laterosporus</name>
    <name type="common">Bacillus laterosporus</name>
    <dbReference type="NCBI Taxonomy" id="1465"/>
    <lineage>
        <taxon>Bacteria</taxon>
        <taxon>Bacillati</taxon>
        <taxon>Bacillota</taxon>
        <taxon>Bacilli</taxon>
        <taxon>Bacillales</taxon>
        <taxon>Paenibacillaceae</taxon>
        <taxon>Brevibacillus</taxon>
    </lineage>
</organism>
<evidence type="ECO:0000259" key="9">
    <source>
        <dbReference type="Pfam" id="PF02803"/>
    </source>
</evidence>
<dbReference type="Pfam" id="PF02803">
    <property type="entry name" value="Thiolase_C"/>
    <property type="match status" value="1"/>
</dbReference>
<dbReference type="AlphaFoldDB" id="A0A518V3U9"/>
<dbReference type="PANTHER" id="PTHR18919:SF107">
    <property type="entry name" value="ACETYL-COA ACETYLTRANSFERASE, CYTOSOLIC"/>
    <property type="match status" value="1"/>
</dbReference>
<dbReference type="PROSITE" id="PS00737">
    <property type="entry name" value="THIOLASE_2"/>
    <property type="match status" value="1"/>
</dbReference>